<dbReference type="EMBL" id="REGN01012347">
    <property type="protein sequence ID" value="RMZ95733.1"/>
    <property type="molecule type" value="Genomic_DNA"/>
</dbReference>
<organism evidence="3 4">
    <name type="scientific">Brachionus plicatilis</name>
    <name type="common">Marine rotifer</name>
    <name type="synonym">Brachionus muelleri</name>
    <dbReference type="NCBI Taxonomy" id="10195"/>
    <lineage>
        <taxon>Eukaryota</taxon>
        <taxon>Metazoa</taxon>
        <taxon>Spiralia</taxon>
        <taxon>Gnathifera</taxon>
        <taxon>Rotifera</taxon>
        <taxon>Eurotatoria</taxon>
        <taxon>Monogononta</taxon>
        <taxon>Pseudotrocha</taxon>
        <taxon>Ploima</taxon>
        <taxon>Brachionidae</taxon>
        <taxon>Brachionus</taxon>
    </lineage>
</organism>
<reference evidence="3 4" key="1">
    <citation type="journal article" date="2018" name="Sci. Rep.">
        <title>Genomic signatures of local adaptation to the degree of environmental predictability in rotifers.</title>
        <authorList>
            <person name="Franch-Gras L."/>
            <person name="Hahn C."/>
            <person name="Garcia-Roger E.M."/>
            <person name="Carmona M.J."/>
            <person name="Serra M."/>
            <person name="Gomez A."/>
        </authorList>
    </citation>
    <scope>NUCLEOTIDE SEQUENCE [LARGE SCALE GENOMIC DNA]</scope>
    <source>
        <strain evidence="3">HYR1</strain>
    </source>
</reference>
<sequence>MIASQNIVLPEAVKIDTSGHNGQQFKYDQAFSFSSIQEESEALTCGKNGVNGFDGACGQNGGHIYLRAENQIINLDKIELLNSRGGNGALGQKGGNGQKGGKGQDIGDAKAEDFAMCITNPGFSAAFAREPGFSLETGDFTLTSEISGNGGDAGQAGFGGQEGFFGEITLIDCDDNLSTNTYLNSGEKFESSASLKPFLDSLISSNKILMEKGEQGKNAEINGVYAGDAGEPGTYGNDNVIYDSGLFSRKVNLKGDFSNYLGNGGSESIFEKPDSYALFSIGYAFVNSVVENALIFNLFIYRSFSDLIVEQRQSTAVKNKNHKGEIKFLNRYCDKKAIKKETDMTERRRTDKSKGKHGENSQLKKETSRQGHSKASASKNVFTDNGENALDMKKLMELQNDVSKEQTIESLKNKVEKDKENNQKLSQTLDQIEENMQKLNSKKESIEKKLEQNQLEQKNLKSQLEQTNSSIDQCENEEQGLQNQYLNETWSNLDLVKHKSAKQIQFDLSLSELQSKNEVKTAIGSSFTQIKSHIELTSEQLSSERAGVLMNLKKLEIQELDNIKFQSDQTKEINKLNEIQKNVFNEENEQQKSELSEQTMLIKEFKNDKAQGSAQTRPELIQIHQRSIMDSKFKSLFTPNLKDLISHIVKTQSLAKSNDMLGKLEFAIEAMPFLKENDQFSELIKIFNTIVENDSKFEILYRQIAINYWALENVEFETNQENEIDGSLANYSLQVFYSKRDTLSPLEQLISNFIVKKTASFYIKLNKNNKFIQKKLVKFDLSCFFTTKNSKCKKKEIHFHTDLLNFLFVPVGILDFFAQILVIYDYEDLTNYKSCKSKNVSDFNQSIQNLNLTKQLLKDYYDLMKNIADFEYTGIKILKRSANNFYTLFIQTLFVTIEKGAFDYKELEEIINVFIILNDNIKQINKFEIWSKRNLFKDQLNMLNRFVPNIEFCLSNLKYLSDSLEDSSISSSKKELLENYLFSKLVDVLQNKINRDNYEKIKLKINGTKIENSNDKCILIEEFESNEKRKYYGLSLNSFVINFMEIISLLKKLTTIKYGLNRSMETFLVRLGKILAKKAENELVN</sequence>
<evidence type="ECO:0000313" key="4">
    <source>
        <dbReference type="Proteomes" id="UP000276133"/>
    </source>
</evidence>
<feature type="compositionally biased region" description="Basic and acidic residues" evidence="2">
    <location>
        <begin position="340"/>
        <end position="369"/>
    </location>
</feature>
<feature type="coiled-coil region" evidence="1">
    <location>
        <begin position="408"/>
        <end position="484"/>
    </location>
</feature>
<feature type="non-terminal residue" evidence="3">
    <location>
        <position position="1085"/>
    </location>
</feature>
<evidence type="ECO:0000256" key="2">
    <source>
        <dbReference type="SAM" id="MobiDB-lite"/>
    </source>
</evidence>
<name>A0A3M7P9N1_BRAPC</name>
<accession>A0A3M7P9N1</accession>
<dbReference type="AlphaFoldDB" id="A0A3M7P9N1"/>
<feature type="region of interest" description="Disordered" evidence="2">
    <location>
        <begin position="340"/>
        <end position="386"/>
    </location>
</feature>
<gene>
    <name evidence="3" type="ORF">BpHYR1_054178</name>
</gene>
<comment type="caution">
    <text evidence="3">The sequence shown here is derived from an EMBL/GenBank/DDBJ whole genome shotgun (WGS) entry which is preliminary data.</text>
</comment>
<keyword evidence="1" id="KW-0175">Coiled coil</keyword>
<dbReference type="Proteomes" id="UP000276133">
    <property type="component" value="Unassembled WGS sequence"/>
</dbReference>
<feature type="compositionally biased region" description="Polar residues" evidence="2">
    <location>
        <begin position="373"/>
        <end position="386"/>
    </location>
</feature>
<evidence type="ECO:0000256" key="1">
    <source>
        <dbReference type="SAM" id="Coils"/>
    </source>
</evidence>
<proteinExistence type="predicted"/>
<protein>
    <submittedName>
        <fullName evidence="3">Uncharacterized protein</fullName>
    </submittedName>
</protein>
<evidence type="ECO:0000313" key="3">
    <source>
        <dbReference type="EMBL" id="RMZ95733.1"/>
    </source>
</evidence>
<keyword evidence="4" id="KW-1185">Reference proteome</keyword>